<feature type="region of interest" description="Disordered" evidence="1">
    <location>
        <begin position="248"/>
        <end position="312"/>
    </location>
</feature>
<name>A0A1G8S1H0_9ACTN</name>
<evidence type="ECO:0000256" key="1">
    <source>
        <dbReference type="SAM" id="MobiDB-lite"/>
    </source>
</evidence>
<dbReference type="EMBL" id="FNFB01000001">
    <property type="protein sequence ID" value="SDJ23043.1"/>
    <property type="molecule type" value="Genomic_DNA"/>
</dbReference>
<evidence type="ECO:0000313" key="3">
    <source>
        <dbReference type="Proteomes" id="UP000198683"/>
    </source>
</evidence>
<organism evidence="2 3">
    <name type="scientific">Nonomuraea maritima</name>
    <dbReference type="NCBI Taxonomy" id="683260"/>
    <lineage>
        <taxon>Bacteria</taxon>
        <taxon>Bacillati</taxon>
        <taxon>Actinomycetota</taxon>
        <taxon>Actinomycetes</taxon>
        <taxon>Streptosporangiales</taxon>
        <taxon>Streptosporangiaceae</taxon>
        <taxon>Nonomuraea</taxon>
    </lineage>
</organism>
<protein>
    <submittedName>
        <fullName evidence="2">Uncharacterized protein</fullName>
    </submittedName>
</protein>
<feature type="region of interest" description="Disordered" evidence="1">
    <location>
        <begin position="326"/>
        <end position="370"/>
    </location>
</feature>
<keyword evidence="3" id="KW-1185">Reference proteome</keyword>
<accession>A0A1G8S1H0</accession>
<evidence type="ECO:0000313" key="2">
    <source>
        <dbReference type="EMBL" id="SDJ23043.1"/>
    </source>
</evidence>
<feature type="compositionally biased region" description="Basic and acidic residues" evidence="1">
    <location>
        <begin position="340"/>
        <end position="353"/>
    </location>
</feature>
<dbReference type="STRING" id="683260.SAMN05421874_101138"/>
<feature type="compositionally biased region" description="Basic residues" evidence="1">
    <location>
        <begin position="354"/>
        <end position="363"/>
    </location>
</feature>
<dbReference type="AlphaFoldDB" id="A0A1G8S1H0"/>
<reference evidence="2 3" key="1">
    <citation type="submission" date="2016-10" db="EMBL/GenBank/DDBJ databases">
        <authorList>
            <person name="de Groot N.N."/>
        </authorList>
    </citation>
    <scope>NUCLEOTIDE SEQUENCE [LARGE SCALE GENOMIC DNA]</scope>
    <source>
        <strain evidence="2 3">CGMCC 4.5681</strain>
    </source>
</reference>
<gene>
    <name evidence="2" type="ORF">SAMN05421874_101138</name>
</gene>
<proteinExistence type="predicted"/>
<sequence length="370" mass="40847">MWRCPLGWLLTHAPILSRRGRRAQPGCNGHRPGREMPAGAHPLARGSSGRRSRLRGRRVVRCELGSHAARHMHAVIAQVADESCGEWIRFCGRHRHQLSDPSWRERSHCARKTIADRTYGAHCDSQTGGSELRCRGGHRCPHDGLRADPGAGERAIEPGAEAVLRCEVNQRRTFKILQGHSRPCGQWMAGGCRQHDLFLGDGGGREAAGHGSGHQGQVGLVGVNEAVELVRRRGLTQGDRHLRVAAMPLSNDRGEHGDQALRTSQPQRPSGRFAGGTSRPHRRGSRFNRPSGIRYGGPPGGSEPDPSGLAAEQGRSCFALQRRELMRDGRLRRMQQPRGLGDRPGVRDRDKTLQRPKRSHSKTIWHGPET</sequence>
<dbReference type="Proteomes" id="UP000198683">
    <property type="component" value="Unassembled WGS sequence"/>
</dbReference>
<feature type="region of interest" description="Disordered" evidence="1">
    <location>
        <begin position="20"/>
        <end position="52"/>
    </location>
</feature>